<dbReference type="GO" id="GO:0032259">
    <property type="term" value="P:methylation"/>
    <property type="evidence" value="ECO:0007669"/>
    <property type="project" value="UniProtKB-KW"/>
</dbReference>
<sequence length="227" mass="25255">MIGTLLKKPLEVVEANFRQPNGTAGQLVGHLMTLQHRSLTVWAIEHMEVRRSQRVLDVGCGGGMAVKLLSERTPQGFVAGVDYSMDMVSQAVRRNADAIARGRVEVRHGDSAELPYDDASFDHVSAIETFYFWPDPMRGLAEAHRVLRPGGQVAITLEMSREAADDHPSLIQRFFGRQFTERSERDGLHILSGAELTDMLAKAGFRNVRFVAEPRRSLGWVCALGQK</sequence>
<evidence type="ECO:0000313" key="3">
    <source>
        <dbReference type="Proteomes" id="UP000653308"/>
    </source>
</evidence>
<dbReference type="GO" id="GO:0008168">
    <property type="term" value="F:methyltransferase activity"/>
    <property type="evidence" value="ECO:0007669"/>
    <property type="project" value="UniProtKB-KW"/>
</dbReference>
<dbReference type="RefSeq" id="WP_190195638.1">
    <property type="nucleotide sequence ID" value="NZ_BMWE01000001.1"/>
</dbReference>
<protein>
    <submittedName>
        <fullName evidence="2">SAM-dependent methyltransferase</fullName>
    </submittedName>
</protein>
<proteinExistence type="predicted"/>
<feature type="domain" description="Methyltransferase type 11" evidence="1">
    <location>
        <begin position="56"/>
        <end position="155"/>
    </location>
</feature>
<comment type="caution">
    <text evidence="2">The sequence shown here is derived from an EMBL/GenBank/DDBJ whole genome shotgun (WGS) entry which is preliminary data.</text>
</comment>
<accession>A0ABQ2Z4M5</accession>
<name>A0ABQ2Z4M5_9ACTN</name>
<evidence type="ECO:0000259" key="1">
    <source>
        <dbReference type="Pfam" id="PF08241"/>
    </source>
</evidence>
<dbReference type="InterPro" id="IPR013216">
    <property type="entry name" value="Methyltransf_11"/>
</dbReference>
<dbReference type="EMBL" id="BMWE01000001">
    <property type="protein sequence ID" value="GGY01268.1"/>
    <property type="molecule type" value="Genomic_DNA"/>
</dbReference>
<dbReference type="Proteomes" id="UP000653308">
    <property type="component" value="Unassembled WGS sequence"/>
</dbReference>
<dbReference type="PANTHER" id="PTHR43591:SF24">
    <property type="entry name" value="2-METHOXY-6-POLYPRENYL-1,4-BENZOQUINOL METHYLASE, MITOCHONDRIAL"/>
    <property type="match status" value="1"/>
</dbReference>
<dbReference type="InterPro" id="IPR029063">
    <property type="entry name" value="SAM-dependent_MTases_sf"/>
</dbReference>
<dbReference type="Gene3D" id="3.40.50.150">
    <property type="entry name" value="Vaccinia Virus protein VP39"/>
    <property type="match status" value="1"/>
</dbReference>
<keyword evidence="2" id="KW-0489">Methyltransferase</keyword>
<dbReference type="Pfam" id="PF08241">
    <property type="entry name" value="Methyltransf_11"/>
    <property type="match status" value="1"/>
</dbReference>
<dbReference type="SUPFAM" id="SSF53335">
    <property type="entry name" value="S-adenosyl-L-methionine-dependent methyltransferases"/>
    <property type="match status" value="1"/>
</dbReference>
<keyword evidence="3" id="KW-1185">Reference proteome</keyword>
<organism evidence="2 3">
    <name type="scientific">Streptomyces djakartensis</name>
    <dbReference type="NCBI Taxonomy" id="68193"/>
    <lineage>
        <taxon>Bacteria</taxon>
        <taxon>Bacillati</taxon>
        <taxon>Actinomycetota</taxon>
        <taxon>Actinomycetes</taxon>
        <taxon>Kitasatosporales</taxon>
        <taxon>Streptomycetaceae</taxon>
        <taxon>Streptomyces</taxon>
    </lineage>
</organism>
<dbReference type="PANTHER" id="PTHR43591">
    <property type="entry name" value="METHYLTRANSFERASE"/>
    <property type="match status" value="1"/>
</dbReference>
<reference evidence="3" key="1">
    <citation type="journal article" date="2019" name="Int. J. Syst. Evol. Microbiol.">
        <title>The Global Catalogue of Microorganisms (GCM) 10K type strain sequencing project: providing services to taxonomists for standard genome sequencing and annotation.</title>
        <authorList>
            <consortium name="The Broad Institute Genomics Platform"/>
            <consortium name="The Broad Institute Genome Sequencing Center for Infectious Disease"/>
            <person name="Wu L."/>
            <person name="Ma J."/>
        </authorList>
    </citation>
    <scope>NUCLEOTIDE SEQUENCE [LARGE SCALE GENOMIC DNA]</scope>
    <source>
        <strain evidence="3">JCM 4957</strain>
    </source>
</reference>
<evidence type="ECO:0000313" key="2">
    <source>
        <dbReference type="EMBL" id="GGY01268.1"/>
    </source>
</evidence>
<dbReference type="CDD" id="cd02440">
    <property type="entry name" value="AdoMet_MTases"/>
    <property type="match status" value="1"/>
</dbReference>
<keyword evidence="2" id="KW-0808">Transferase</keyword>
<gene>
    <name evidence="2" type="ORF">GCM10010384_00980</name>
</gene>